<gene>
    <name evidence="3" type="ORF">Spa11_22870</name>
</gene>
<dbReference type="NCBIfam" id="TIGR01180">
    <property type="entry name" value="aman2_put"/>
    <property type="match status" value="1"/>
</dbReference>
<evidence type="ECO:0000313" key="4">
    <source>
        <dbReference type="Proteomes" id="UP000316426"/>
    </source>
</evidence>
<reference evidence="3 4" key="1">
    <citation type="submission" date="2019-02" db="EMBL/GenBank/DDBJ databases">
        <title>Deep-cultivation of Planctomycetes and their phenomic and genomic characterization uncovers novel biology.</title>
        <authorList>
            <person name="Wiegand S."/>
            <person name="Jogler M."/>
            <person name="Boedeker C."/>
            <person name="Pinto D."/>
            <person name="Vollmers J."/>
            <person name="Rivas-Marin E."/>
            <person name="Kohn T."/>
            <person name="Peeters S.H."/>
            <person name="Heuer A."/>
            <person name="Rast P."/>
            <person name="Oberbeckmann S."/>
            <person name="Bunk B."/>
            <person name="Jeske O."/>
            <person name="Meyerdierks A."/>
            <person name="Storesund J.E."/>
            <person name="Kallscheuer N."/>
            <person name="Luecker S."/>
            <person name="Lage O.M."/>
            <person name="Pohl T."/>
            <person name="Merkel B.J."/>
            <person name="Hornburger P."/>
            <person name="Mueller R.-W."/>
            <person name="Bruemmer F."/>
            <person name="Labrenz M."/>
            <person name="Spormann A.M."/>
            <person name="Op den Camp H."/>
            <person name="Overmann J."/>
            <person name="Amann R."/>
            <person name="Jetten M.S.M."/>
            <person name="Mascher T."/>
            <person name="Medema M.H."/>
            <person name="Devos D.P."/>
            <person name="Kaster A.-K."/>
            <person name="Ovreas L."/>
            <person name="Rohde M."/>
            <person name="Galperin M.Y."/>
            <person name="Jogler C."/>
        </authorList>
    </citation>
    <scope>NUCLEOTIDE SEQUENCE [LARGE SCALE GENOMIC DNA]</scope>
    <source>
        <strain evidence="3 4">Spa11</strain>
    </source>
</reference>
<feature type="domain" description="Glycosyl hydrolase family 92" evidence="1">
    <location>
        <begin position="276"/>
        <end position="750"/>
    </location>
</feature>
<protein>
    <submittedName>
        <fullName evidence="3">Glycosyl hydrolase family 92</fullName>
    </submittedName>
</protein>
<dbReference type="GO" id="GO:0005829">
    <property type="term" value="C:cytosol"/>
    <property type="evidence" value="ECO:0007669"/>
    <property type="project" value="TreeGrafter"/>
</dbReference>
<dbReference type="Gene3D" id="1.20.1610.10">
    <property type="entry name" value="alpha-1,2-mannosidases domains"/>
    <property type="match status" value="1"/>
</dbReference>
<dbReference type="InterPro" id="IPR050883">
    <property type="entry name" value="PNGase"/>
</dbReference>
<dbReference type="FunFam" id="1.20.1050.60:FF:000001">
    <property type="entry name" value="Putative alpha-1,2-mannosidase"/>
    <property type="match status" value="1"/>
</dbReference>
<dbReference type="InterPro" id="IPR041371">
    <property type="entry name" value="GH92_N"/>
</dbReference>
<evidence type="ECO:0000313" key="3">
    <source>
        <dbReference type="EMBL" id="QDV74088.1"/>
    </source>
</evidence>
<dbReference type="PANTHER" id="PTHR12143:SF43">
    <property type="entry name" value="PUTATIVE-RELATED"/>
    <property type="match status" value="1"/>
</dbReference>
<dbReference type="PANTHER" id="PTHR12143">
    <property type="entry name" value="PEPTIDE N-GLYCANASE PNGASE -RELATED"/>
    <property type="match status" value="1"/>
</dbReference>
<keyword evidence="3" id="KW-0378">Hydrolase</keyword>
<dbReference type="GO" id="GO:0030246">
    <property type="term" value="F:carbohydrate binding"/>
    <property type="evidence" value="ECO:0007669"/>
    <property type="project" value="InterPro"/>
</dbReference>
<dbReference type="InterPro" id="IPR005887">
    <property type="entry name" value="GH92_a_mannosidase_put"/>
</dbReference>
<dbReference type="GO" id="GO:0000224">
    <property type="term" value="F:peptide-N4-(N-acetyl-beta-glucosaminyl)asparagine amidase activity"/>
    <property type="evidence" value="ECO:0007669"/>
    <property type="project" value="TreeGrafter"/>
</dbReference>
<dbReference type="RefSeq" id="WP_197529914.1">
    <property type="nucleotide sequence ID" value="NZ_CP036349.1"/>
</dbReference>
<dbReference type="InterPro" id="IPR008928">
    <property type="entry name" value="6-hairpin_glycosidase_sf"/>
</dbReference>
<dbReference type="Proteomes" id="UP000316426">
    <property type="component" value="Chromosome"/>
</dbReference>
<dbReference type="EMBL" id="CP036349">
    <property type="protein sequence ID" value="QDV74088.1"/>
    <property type="molecule type" value="Genomic_DNA"/>
</dbReference>
<evidence type="ECO:0000259" key="1">
    <source>
        <dbReference type="Pfam" id="PF07971"/>
    </source>
</evidence>
<dbReference type="FunFam" id="3.30.2080.10:FF:000001">
    <property type="entry name" value="Alpha-1,2-mannosidase subfamily"/>
    <property type="match status" value="1"/>
</dbReference>
<dbReference type="KEGG" id="bmei:Spa11_22870"/>
<name>A0A518K8G1_9BACT</name>
<dbReference type="Gene3D" id="1.20.1050.60">
    <property type="entry name" value="alpha-1,2-mannosidase"/>
    <property type="match status" value="1"/>
</dbReference>
<dbReference type="AlphaFoldDB" id="A0A518K8G1"/>
<proteinExistence type="predicted"/>
<feature type="domain" description="Glycosyl hydrolase family 92 N-terminal" evidence="2">
    <location>
        <begin position="44"/>
        <end position="268"/>
    </location>
</feature>
<dbReference type="SUPFAM" id="SSF48208">
    <property type="entry name" value="Six-hairpin glycosidases"/>
    <property type="match status" value="1"/>
</dbReference>
<organism evidence="3 4">
    <name type="scientific">Botrimarina mediterranea</name>
    <dbReference type="NCBI Taxonomy" id="2528022"/>
    <lineage>
        <taxon>Bacteria</taxon>
        <taxon>Pseudomonadati</taxon>
        <taxon>Planctomycetota</taxon>
        <taxon>Planctomycetia</taxon>
        <taxon>Pirellulales</taxon>
        <taxon>Lacipirellulaceae</taxon>
        <taxon>Botrimarina</taxon>
    </lineage>
</organism>
<dbReference type="FunFam" id="1.20.1610.10:FF:000001">
    <property type="entry name" value="Putative alpha-1,2-mannosidase"/>
    <property type="match status" value="1"/>
</dbReference>
<dbReference type="InterPro" id="IPR012939">
    <property type="entry name" value="Glyco_hydro_92"/>
</dbReference>
<evidence type="ECO:0000259" key="2">
    <source>
        <dbReference type="Pfam" id="PF17678"/>
    </source>
</evidence>
<dbReference type="Pfam" id="PF07971">
    <property type="entry name" value="Glyco_hydro_92"/>
    <property type="match status" value="1"/>
</dbReference>
<dbReference type="InterPro" id="IPR014718">
    <property type="entry name" value="GH-type_carb-bd"/>
</dbReference>
<accession>A0A518K8G1</accession>
<dbReference type="Gene3D" id="2.70.98.10">
    <property type="match status" value="1"/>
</dbReference>
<keyword evidence="4" id="KW-1185">Reference proteome</keyword>
<dbReference type="GO" id="GO:0006516">
    <property type="term" value="P:glycoprotein catabolic process"/>
    <property type="evidence" value="ECO:0007669"/>
    <property type="project" value="TreeGrafter"/>
</dbReference>
<dbReference type="Pfam" id="PF17678">
    <property type="entry name" value="Glyco_hydro_92N"/>
    <property type="match status" value="1"/>
</dbReference>
<dbReference type="GO" id="GO:0005975">
    <property type="term" value="P:carbohydrate metabolic process"/>
    <property type="evidence" value="ECO:0007669"/>
    <property type="project" value="InterPro"/>
</dbReference>
<sequence>MKAVLQATSGALLLRMAVCLVGVGLYGSALSDARAEGPKTPADYVNTLQGTNSRFELTHGNTFPATALPFGMNMWTPQTGPNGDGWKYQYFKDTIRGFQQSHQCSSWSNDYCVFSLMPTVGEAIVDENARAAKFSHSDEIAKPFYYRVKLETGVTVEMAPTERGAMLRFTFPKDGDAFLVLDGYTGGFGAEIDHDGRRIEGWVRNGRLPDGLRNYFVMEFDEPIIEQGVWGRRDREVAWGESARRGRGGGAVLKFAPGSVVQVKVASSYIDHDQPRETLRRELGEHEQLEQVADAAKAVWNEMLGRLKVEGGSEEQTATFYSCFYRTCLFPHRFYEIGEDGEPRYYSPYDGKLHDGYLFTDTGFWDTFRGQMPLFTFLTPKQHGRYLASLLDAYDQCGWLPSWSFPGEQGSMIGNHAITLLADGWAKGIRTFDPEKAIEAYRHEATNKGPWGPANGRDGHRAYDELGYVPSDIREGTAKTLEYAYDDFCGYWLAKVTSQEKASRFFAQTVFNYRNVFDPETGFMRGRQRDGDWTPDFDPIEWGGPYTEGCAWHWVWSVMHDVAGLIDLLGGDEAFVAKLDGVFSATNEFNVGTYGFAIHEMTEMKIANMGQYAHGNQPIQHMPYLYCYAGQPWKTQYWVRQIMDRLYNSTENGYPGDEDQGQTSAWYVLSALGFYSVCPGTDEYVLGSPLFEKATIGLESGGQFVVEARGVSEDNCYIQSAELNGEPLSRNFLKHAEIVDGGSLVLVMGPEPNRERGVALEDRPFSLSTAAEFAEDLPAK</sequence>
<dbReference type="Gene3D" id="3.30.2080.10">
    <property type="entry name" value="GH92 mannosidase domain"/>
    <property type="match status" value="1"/>
</dbReference>